<protein>
    <submittedName>
        <fullName evidence="6">Two-component system protein A</fullName>
    </submittedName>
</protein>
<gene>
    <name evidence="6" type="ORF">GQ26_0380860</name>
</gene>
<dbReference type="Gene3D" id="3.30.450.20">
    <property type="entry name" value="PAS domain"/>
    <property type="match status" value="1"/>
</dbReference>
<evidence type="ECO:0000256" key="4">
    <source>
        <dbReference type="SAM" id="MobiDB-lite"/>
    </source>
</evidence>
<dbReference type="InterPro" id="IPR013656">
    <property type="entry name" value="PAS_4"/>
</dbReference>
<comment type="caution">
    <text evidence="6">The sequence shown here is derived from an EMBL/GenBank/DDBJ whole genome shotgun (WGS) entry which is preliminary data.</text>
</comment>
<dbReference type="Pfam" id="PF00072">
    <property type="entry name" value="Response_reg"/>
    <property type="match status" value="1"/>
</dbReference>
<sequence>MDLQRQAKAEAQKSTGTERLPEKQPFHAKSTTIRLALAVRKREWTLPEEVGKYSKALDIALPGKHTRNLYDGLNRKEAKTLAQLRTGMTRLNSYLNRIGAAHSNLCVCGQASETVEHFLFRCTKWTAMREGMNQCTESKRGNLSFFLGGKTRSDSDQWQPDMKAVHAAIKFAITTGRLKPEPDSEPESQSTHWCCERTRAEVVGHSVYDLPPHKVPATDTTSLHRTIAHAIKTGELQIIDDIAIDNGIDYTVYSVHITPIQDQGKLLYVVLSVHDVTKESVARQSNKELAYMNETYRVLVDTVKDSDDIIGRHFSTFYGDLLVEDNIMIQTIMLKMLNIIGFEKVDTAWNGAEAVRKVKQKPLSYNAILMDINMPVMDGVDATIAIRRMSQDVPILP</sequence>
<dbReference type="PROSITE" id="PS50110">
    <property type="entry name" value="RESPONSE_REGULATORY"/>
    <property type="match status" value="1"/>
</dbReference>
<reference evidence="6" key="1">
    <citation type="journal article" date="2014" name="PLoS Genet.">
        <title>Signature Gene Expression Reveals Novel Clues to the Molecular Mechanisms of Dimorphic Transition in Penicillium marneffei.</title>
        <authorList>
            <person name="Yang E."/>
            <person name="Wang G."/>
            <person name="Cai J."/>
            <person name="Woo P.C."/>
            <person name="Lau S.K."/>
            <person name="Yuen K.-Y."/>
            <person name="Chow W.-N."/>
            <person name="Lin X."/>
        </authorList>
    </citation>
    <scope>NUCLEOTIDE SEQUENCE [LARGE SCALE GENOMIC DNA]</scope>
    <source>
        <strain evidence="6">PM1</strain>
    </source>
</reference>
<evidence type="ECO:0000259" key="5">
    <source>
        <dbReference type="PROSITE" id="PS50110"/>
    </source>
</evidence>
<feature type="region of interest" description="Disordered" evidence="4">
    <location>
        <begin position="1"/>
        <end position="27"/>
    </location>
</feature>
<dbReference type="PANTHER" id="PTHR45339">
    <property type="entry name" value="HYBRID SIGNAL TRANSDUCTION HISTIDINE KINASE J"/>
    <property type="match status" value="1"/>
</dbReference>
<feature type="modified residue" description="4-aspartylphosphate" evidence="3">
    <location>
        <position position="371"/>
    </location>
</feature>
<feature type="domain" description="Response regulatory" evidence="5">
    <location>
        <begin position="319"/>
        <end position="397"/>
    </location>
</feature>
<dbReference type="AlphaFoldDB" id="A0A093UZI4"/>
<name>A0A093UZI4_TALMA</name>
<dbReference type="EMBL" id="JPOX01000038">
    <property type="protein sequence ID" value="KFX43134.1"/>
    <property type="molecule type" value="Genomic_DNA"/>
</dbReference>
<dbReference type="SUPFAM" id="SSF52172">
    <property type="entry name" value="CheY-like"/>
    <property type="match status" value="1"/>
</dbReference>
<dbReference type="CDD" id="cd17546">
    <property type="entry name" value="REC_hyHK_CKI1_RcsC-like"/>
    <property type="match status" value="1"/>
</dbReference>
<dbReference type="eggNOG" id="KOG0519">
    <property type="taxonomic scope" value="Eukaryota"/>
</dbReference>
<keyword evidence="1 3" id="KW-0597">Phosphoprotein</keyword>
<accession>A0A093UZI4</accession>
<evidence type="ECO:0000313" key="6">
    <source>
        <dbReference type="EMBL" id="KFX43134.1"/>
    </source>
</evidence>
<evidence type="ECO:0000256" key="1">
    <source>
        <dbReference type="ARBA" id="ARBA00022553"/>
    </source>
</evidence>
<dbReference type="GO" id="GO:0000160">
    <property type="term" value="P:phosphorelay signal transduction system"/>
    <property type="evidence" value="ECO:0007669"/>
    <property type="project" value="UniProtKB-KW"/>
</dbReference>
<dbReference type="Pfam" id="PF08448">
    <property type="entry name" value="PAS_4"/>
    <property type="match status" value="1"/>
</dbReference>
<dbReference type="InterPro" id="IPR001789">
    <property type="entry name" value="Sig_transdc_resp-reg_receiver"/>
</dbReference>
<dbReference type="Gene3D" id="3.40.50.2300">
    <property type="match status" value="1"/>
</dbReference>
<dbReference type="HOGENOM" id="CLU_694792_0_0_1"/>
<evidence type="ECO:0000256" key="3">
    <source>
        <dbReference type="PROSITE-ProRule" id="PRU00169"/>
    </source>
</evidence>
<feature type="compositionally biased region" description="Basic and acidic residues" evidence="4">
    <location>
        <begin position="1"/>
        <end position="11"/>
    </location>
</feature>
<keyword evidence="2" id="KW-0902">Two-component regulatory system</keyword>
<organism evidence="6">
    <name type="scientific">Talaromyces marneffei PM1</name>
    <dbReference type="NCBI Taxonomy" id="1077442"/>
    <lineage>
        <taxon>Eukaryota</taxon>
        <taxon>Fungi</taxon>
        <taxon>Dikarya</taxon>
        <taxon>Ascomycota</taxon>
        <taxon>Pezizomycotina</taxon>
        <taxon>Eurotiomycetes</taxon>
        <taxon>Eurotiomycetidae</taxon>
        <taxon>Eurotiales</taxon>
        <taxon>Trichocomaceae</taxon>
        <taxon>Talaromyces</taxon>
        <taxon>Talaromyces sect. Talaromyces</taxon>
    </lineage>
</organism>
<dbReference type="PANTHER" id="PTHR45339:SF1">
    <property type="entry name" value="HYBRID SIGNAL TRANSDUCTION HISTIDINE KINASE J"/>
    <property type="match status" value="1"/>
</dbReference>
<dbReference type="InterPro" id="IPR011006">
    <property type="entry name" value="CheY-like_superfamily"/>
</dbReference>
<proteinExistence type="predicted"/>
<evidence type="ECO:0000256" key="2">
    <source>
        <dbReference type="ARBA" id="ARBA00023012"/>
    </source>
</evidence>